<dbReference type="PANTHER" id="PTHR33545">
    <property type="entry name" value="UPF0750 MEMBRANE PROTEIN YITT-RELATED"/>
    <property type="match status" value="1"/>
</dbReference>
<evidence type="ECO:0000256" key="1">
    <source>
        <dbReference type="ARBA" id="ARBA00004651"/>
    </source>
</evidence>
<dbReference type="PANTHER" id="PTHR33545:SF5">
    <property type="entry name" value="UPF0750 MEMBRANE PROTEIN YITT"/>
    <property type="match status" value="1"/>
</dbReference>
<keyword evidence="3 7" id="KW-0812">Transmembrane</keyword>
<comment type="caution">
    <text evidence="8">The sequence shown here is derived from an EMBL/GenBank/DDBJ whole genome shotgun (WGS) entry which is preliminary data.</text>
</comment>
<dbReference type="InterPro" id="IPR003740">
    <property type="entry name" value="YitT"/>
</dbReference>
<keyword evidence="5 7" id="KW-0472">Membrane</keyword>
<dbReference type="EMBL" id="JPWI01000004">
    <property type="protein sequence ID" value="RCK46626.1"/>
    <property type="molecule type" value="Genomic_DNA"/>
</dbReference>
<evidence type="ECO:0000256" key="4">
    <source>
        <dbReference type="ARBA" id="ARBA00022989"/>
    </source>
</evidence>
<feature type="transmembrane region" description="Helical" evidence="7">
    <location>
        <begin position="203"/>
        <end position="220"/>
    </location>
</feature>
<sequence length="230" mass="24550">MAETTASTTVSANASAPDSGTIDAAQASSKKDDISHRLYEDVLALLLGTMVVSLGVTLYSESVLVTGSTAGAALLIEHATGLSFGLIFFVINLPFYWLAFKRMGVAFTVKTFIAVGLVSGFSKLTPMMVDFQMLNPVYAAIAGGALMGIGLLMLFRHRAGLGGINILALYLQEHFGIRAGYFQLAVDMVILVIAFLTLPFDKVLLSILGAVILNLIIALNHRPGRYFSAR</sequence>
<reference evidence="8 9" key="1">
    <citation type="submission" date="2014-07" db="EMBL/GenBank/DDBJ databases">
        <title>Draft genome sequence of Thalassospira profundimaris PR54-5.</title>
        <authorList>
            <person name="Lai Q."/>
            <person name="Shao Z."/>
        </authorList>
    </citation>
    <scope>NUCLEOTIDE SEQUENCE [LARGE SCALE GENOMIC DNA]</scope>
    <source>
        <strain evidence="8 9">PR54-5</strain>
    </source>
</reference>
<feature type="transmembrane region" description="Helical" evidence="7">
    <location>
        <begin position="175"/>
        <end position="197"/>
    </location>
</feature>
<evidence type="ECO:0000313" key="8">
    <source>
        <dbReference type="EMBL" id="RCK46626.1"/>
    </source>
</evidence>
<keyword evidence="2" id="KW-1003">Cell membrane</keyword>
<comment type="subcellular location">
    <subcellularLocation>
        <location evidence="1">Cell membrane</location>
        <topology evidence="1">Multi-pass membrane protein</topology>
    </subcellularLocation>
</comment>
<dbReference type="Proteomes" id="UP000252255">
    <property type="component" value="Unassembled WGS sequence"/>
</dbReference>
<proteinExistence type="predicted"/>
<organism evidence="8 9">
    <name type="scientific">Thalassospira profundimaris</name>
    <dbReference type="NCBI Taxonomy" id="502049"/>
    <lineage>
        <taxon>Bacteria</taxon>
        <taxon>Pseudomonadati</taxon>
        <taxon>Pseudomonadota</taxon>
        <taxon>Alphaproteobacteria</taxon>
        <taxon>Rhodospirillales</taxon>
        <taxon>Thalassospiraceae</taxon>
        <taxon>Thalassospira</taxon>
    </lineage>
</organism>
<dbReference type="Pfam" id="PF02588">
    <property type="entry name" value="YitT_membrane"/>
    <property type="match status" value="1"/>
</dbReference>
<name>A0A367WYV7_9PROT</name>
<evidence type="ECO:0000256" key="3">
    <source>
        <dbReference type="ARBA" id="ARBA00022692"/>
    </source>
</evidence>
<feature type="transmembrane region" description="Helical" evidence="7">
    <location>
        <begin position="137"/>
        <end position="155"/>
    </location>
</feature>
<protein>
    <submittedName>
        <fullName evidence="8">Membrane protein</fullName>
    </submittedName>
</protein>
<dbReference type="RefSeq" id="WP_258548655.1">
    <property type="nucleotide sequence ID" value="NZ_JPWI01000004.1"/>
</dbReference>
<evidence type="ECO:0000256" key="5">
    <source>
        <dbReference type="ARBA" id="ARBA00023136"/>
    </source>
</evidence>
<feature type="transmembrane region" description="Helical" evidence="7">
    <location>
        <begin position="38"/>
        <end position="59"/>
    </location>
</feature>
<dbReference type="InterPro" id="IPR051461">
    <property type="entry name" value="UPF0750_membrane"/>
</dbReference>
<keyword evidence="4 7" id="KW-1133">Transmembrane helix</keyword>
<evidence type="ECO:0000313" key="9">
    <source>
        <dbReference type="Proteomes" id="UP000252255"/>
    </source>
</evidence>
<feature type="region of interest" description="Disordered" evidence="6">
    <location>
        <begin position="1"/>
        <end position="23"/>
    </location>
</feature>
<dbReference type="AlphaFoldDB" id="A0A367WYV7"/>
<evidence type="ECO:0000256" key="7">
    <source>
        <dbReference type="SAM" id="Phobius"/>
    </source>
</evidence>
<accession>A0A367WYV7</accession>
<dbReference type="GO" id="GO:0005886">
    <property type="term" value="C:plasma membrane"/>
    <property type="evidence" value="ECO:0007669"/>
    <property type="project" value="UniProtKB-SubCell"/>
</dbReference>
<feature type="transmembrane region" description="Helical" evidence="7">
    <location>
        <begin position="79"/>
        <end position="98"/>
    </location>
</feature>
<feature type="transmembrane region" description="Helical" evidence="7">
    <location>
        <begin position="105"/>
        <end position="125"/>
    </location>
</feature>
<evidence type="ECO:0000256" key="2">
    <source>
        <dbReference type="ARBA" id="ARBA00022475"/>
    </source>
</evidence>
<feature type="compositionally biased region" description="Low complexity" evidence="6">
    <location>
        <begin position="1"/>
        <end position="16"/>
    </location>
</feature>
<gene>
    <name evidence="8" type="ORF">TH30_08500</name>
</gene>
<evidence type="ECO:0000256" key="6">
    <source>
        <dbReference type="SAM" id="MobiDB-lite"/>
    </source>
</evidence>